<dbReference type="CDD" id="cd02440">
    <property type="entry name" value="AdoMet_MTases"/>
    <property type="match status" value="1"/>
</dbReference>
<evidence type="ECO:0000256" key="1">
    <source>
        <dbReference type="ARBA" id="ARBA00022603"/>
    </source>
</evidence>
<dbReference type="STRING" id="1068978.AMETH_5367"/>
<protein>
    <submittedName>
        <fullName evidence="4">O-methyltransferase family 3</fullName>
    </submittedName>
</protein>
<keyword evidence="1 4" id="KW-0489">Methyltransferase</keyword>
<evidence type="ECO:0000313" key="4">
    <source>
        <dbReference type="EMBL" id="AIJ25459.1"/>
    </source>
</evidence>
<reference evidence="4 5" key="1">
    <citation type="submission" date="2014-07" db="EMBL/GenBank/DDBJ databases">
        <title>Whole Genome Sequence of the Amycolatopsis methanolica 239.</title>
        <authorList>
            <person name="Tang B."/>
        </authorList>
    </citation>
    <scope>NUCLEOTIDE SEQUENCE [LARGE SCALE GENOMIC DNA]</scope>
    <source>
        <strain evidence="4 5">239</strain>
    </source>
</reference>
<dbReference type="EMBL" id="CP009110">
    <property type="protein sequence ID" value="AIJ25459.1"/>
    <property type="molecule type" value="Genomic_DNA"/>
</dbReference>
<dbReference type="eggNOG" id="COG4122">
    <property type="taxonomic scope" value="Bacteria"/>
</dbReference>
<gene>
    <name evidence="4" type="ORF">AMETH_5367</name>
</gene>
<dbReference type="PANTHER" id="PTHR10509">
    <property type="entry name" value="O-METHYLTRANSFERASE-RELATED"/>
    <property type="match status" value="1"/>
</dbReference>
<sequence>MSQDVWSAVDDYVDRTLIPADPVLDDARAAAADAGLPPIAVSPAQGKLLHLLARMHGARSILEIGTLGAYSTIWLARALPPDGRLVTLEADRKHAQVAENNLDAAGFGEVVEVKVGKALDTLPSVEGPFDLIFIDADKPNNPEYFRWALRLSRPGSVIIVDNVVRNGALADADSTDPTIVATREMHELIAAEPRVEATVVQTVGQKGYDGFTLALVTE</sequence>
<dbReference type="PANTHER" id="PTHR10509:SF14">
    <property type="entry name" value="CAFFEOYL-COA O-METHYLTRANSFERASE 3-RELATED"/>
    <property type="match status" value="1"/>
</dbReference>
<accession>A0A076MX25</accession>
<proteinExistence type="predicted"/>
<dbReference type="Gene3D" id="3.40.50.150">
    <property type="entry name" value="Vaccinia Virus protein VP39"/>
    <property type="match status" value="1"/>
</dbReference>
<keyword evidence="3" id="KW-0949">S-adenosyl-L-methionine</keyword>
<dbReference type="InterPro" id="IPR002935">
    <property type="entry name" value="SAM_O-MeTrfase"/>
</dbReference>
<organism evidence="4 5">
    <name type="scientific">Amycolatopsis methanolica 239</name>
    <dbReference type="NCBI Taxonomy" id="1068978"/>
    <lineage>
        <taxon>Bacteria</taxon>
        <taxon>Bacillati</taxon>
        <taxon>Actinomycetota</taxon>
        <taxon>Actinomycetes</taxon>
        <taxon>Pseudonocardiales</taxon>
        <taxon>Pseudonocardiaceae</taxon>
        <taxon>Amycolatopsis</taxon>
        <taxon>Amycolatopsis methanolica group</taxon>
    </lineage>
</organism>
<dbReference type="HOGENOM" id="CLU_067676_8_0_11"/>
<dbReference type="OrthoDB" id="9799672at2"/>
<keyword evidence="2 4" id="KW-0808">Transferase</keyword>
<dbReference type="Proteomes" id="UP000062973">
    <property type="component" value="Chromosome"/>
</dbReference>
<dbReference type="GO" id="GO:0008171">
    <property type="term" value="F:O-methyltransferase activity"/>
    <property type="evidence" value="ECO:0007669"/>
    <property type="project" value="InterPro"/>
</dbReference>
<dbReference type="PROSITE" id="PS51682">
    <property type="entry name" value="SAM_OMT_I"/>
    <property type="match status" value="1"/>
</dbReference>
<dbReference type="InterPro" id="IPR050362">
    <property type="entry name" value="Cation-dep_OMT"/>
</dbReference>
<dbReference type="SUPFAM" id="SSF53335">
    <property type="entry name" value="S-adenosyl-L-methionine-dependent methyltransferases"/>
    <property type="match status" value="1"/>
</dbReference>
<dbReference type="PATRIC" id="fig|1068978.7.peg.5759"/>
<keyword evidence="5" id="KW-1185">Reference proteome</keyword>
<dbReference type="Pfam" id="PF01596">
    <property type="entry name" value="Methyltransf_3"/>
    <property type="match status" value="1"/>
</dbReference>
<dbReference type="GO" id="GO:0032259">
    <property type="term" value="P:methylation"/>
    <property type="evidence" value="ECO:0007669"/>
    <property type="project" value="UniProtKB-KW"/>
</dbReference>
<dbReference type="RefSeq" id="WP_017984302.1">
    <property type="nucleotide sequence ID" value="NZ_AQUL01000001.1"/>
</dbReference>
<dbReference type="InterPro" id="IPR029063">
    <property type="entry name" value="SAM-dependent_MTases_sf"/>
</dbReference>
<dbReference type="GO" id="GO:0008757">
    <property type="term" value="F:S-adenosylmethionine-dependent methyltransferase activity"/>
    <property type="evidence" value="ECO:0007669"/>
    <property type="project" value="TreeGrafter"/>
</dbReference>
<name>A0A076MX25_AMYME</name>
<evidence type="ECO:0000256" key="2">
    <source>
        <dbReference type="ARBA" id="ARBA00022679"/>
    </source>
</evidence>
<evidence type="ECO:0000256" key="3">
    <source>
        <dbReference type="ARBA" id="ARBA00022691"/>
    </source>
</evidence>
<evidence type="ECO:0000313" key="5">
    <source>
        <dbReference type="Proteomes" id="UP000062973"/>
    </source>
</evidence>
<dbReference type="KEGG" id="amq:AMETH_5367"/>
<dbReference type="AlphaFoldDB" id="A0A076MX25"/>